<dbReference type="GO" id="GO:0005576">
    <property type="term" value="C:extracellular region"/>
    <property type="evidence" value="ECO:0007669"/>
    <property type="project" value="InterPro"/>
</dbReference>
<evidence type="ECO:0000313" key="5">
    <source>
        <dbReference type="Proteomes" id="UP000515154"/>
    </source>
</evidence>
<sequence length="1116" mass="124090">MKWRKSDKTQTIPTWILQFRETDIPNLPRLTLISDHPLVRYEGAKFKEERYIPITVPSPDTISTKRTYSPCLLGMIIAFVAVVTVTAITLSVFLTISSHNIDDNGTSFNMSLSVENRKFIPEMTNMSSTVSQQFSQQICRSILYRLTPINSRKLCHVTNLTNGSVVINFSVTFSKTAVNESEVVFLLKGFNTRDTFRFSKVQVYLTPAQLQSQTANPSSGVVDVTTSGNTSMIMSITTAGIDYSTQNTAQNLTSFANTRNIVDVTPLISSERQTNVAELSQKPEYDGISETSTNSIYSTNNNNDMASDNSMFTLVTISYFGSEPAGNDDIDVSTVKENSPLFVSGWTPLTDSSLAQDFTRSTEISELSNMIITMPLTSENYKTEDYLTDTNKNVKNSEISTIAFTELTEKSSPDIINKPSTFNTDYKDITETSVTNMQTLDNELFTPGSIFTMNDFTNFDVTNTEETPVSSTTVQTADFLLTTYNSKPEITSQAEIMFTSDLITPDERLTMYDTSRLTANSVTNTEDITTIDVKERDITTLDINYNTQSIIYDLTSHSNIRDTSNTTPDVSNITPDFTTSGDITDSTQITMSETHDYTKHNTTTSGDITDSTQITMSETHDYTKHNTTQDASLSTETTDSTTYIIVTPKDTPPYTLETTPDIVSTTYNNVKEESTVSYTISSEANETISLASGSTLNFVTSDTINTEAYSSTPIINSGSLQPQTTPVTENIYTENTPVESQSMTDISLTATEPALTTTDVSPTLTLMQDGANLNKIICQGNNIAEFTKLTVYAAANFNDEPELKIVCNHTSCETSSWWSARVQIDLIINDTIVQTSLTFSSDTCSVSKQFSCFLSSDDDELVDSKTFTIIVPPKTAILKHKKGISANWQTDIECFIIGAKPSAVWLETRQILLTNFSEYKTSVYTDIQKDGCFYKSHYRFAVKFPNSFNLSTIRCALNITSNYKTFFTNENELKLIPEDYCADGHIFKVYPFDACSESFVHCANNYSYIANCPDHHCIDADIGICVMCDCNQSKSVTGTYEKNKSTLRYEDCFFECSCIAGGTDFDHAAIRGNCTHYVYCYGESEHVIACPNGYFYNYKSEQGTIPCERTADNCSP</sequence>
<reference evidence="6" key="1">
    <citation type="submission" date="2025-08" db="UniProtKB">
        <authorList>
            <consortium name="RefSeq"/>
        </authorList>
    </citation>
    <scope>IDENTIFICATION</scope>
</reference>
<protein>
    <submittedName>
        <fullName evidence="6">Uncharacterized protein PB18E9.04c-like isoform X1</fullName>
    </submittedName>
</protein>
<dbReference type="AlphaFoldDB" id="A0A7E6F189"/>
<dbReference type="SUPFAM" id="SSF82671">
    <property type="entry name" value="SEA domain"/>
    <property type="match status" value="1"/>
</dbReference>
<feature type="domain" description="SEA" evidence="3">
    <location>
        <begin position="104"/>
        <end position="210"/>
    </location>
</feature>
<organism evidence="5 6">
    <name type="scientific">Octopus sinensis</name>
    <name type="common">East Asian common octopus</name>
    <dbReference type="NCBI Taxonomy" id="2607531"/>
    <lineage>
        <taxon>Eukaryota</taxon>
        <taxon>Metazoa</taxon>
        <taxon>Spiralia</taxon>
        <taxon>Lophotrochozoa</taxon>
        <taxon>Mollusca</taxon>
        <taxon>Cephalopoda</taxon>
        <taxon>Coleoidea</taxon>
        <taxon>Octopodiformes</taxon>
        <taxon>Octopoda</taxon>
        <taxon>Incirrata</taxon>
        <taxon>Octopodidae</taxon>
        <taxon>Octopus</taxon>
    </lineage>
</organism>
<dbReference type="KEGG" id="osn:118764280"/>
<evidence type="ECO:0000259" key="3">
    <source>
        <dbReference type="PROSITE" id="PS50024"/>
    </source>
</evidence>
<accession>A0A7E6F189</accession>
<feature type="transmembrane region" description="Helical" evidence="2">
    <location>
        <begin position="72"/>
        <end position="94"/>
    </location>
</feature>
<proteinExistence type="predicted"/>
<dbReference type="PROSITE" id="PS50940">
    <property type="entry name" value="CHIT_BIND_II"/>
    <property type="match status" value="1"/>
</dbReference>
<dbReference type="InterPro" id="IPR002557">
    <property type="entry name" value="Chitin-bd_dom"/>
</dbReference>
<feature type="region of interest" description="Disordered" evidence="1">
    <location>
        <begin position="563"/>
        <end position="583"/>
    </location>
</feature>
<keyword evidence="2" id="KW-1133">Transmembrane helix</keyword>
<evidence type="ECO:0000313" key="6">
    <source>
        <dbReference type="RefSeq" id="XP_036360732.1"/>
    </source>
</evidence>
<keyword evidence="2" id="KW-0472">Membrane</keyword>
<dbReference type="GO" id="GO:0008061">
    <property type="term" value="F:chitin binding"/>
    <property type="evidence" value="ECO:0007669"/>
    <property type="project" value="InterPro"/>
</dbReference>
<dbReference type="RefSeq" id="XP_036360732.1">
    <property type="nucleotide sequence ID" value="XM_036504839.1"/>
</dbReference>
<evidence type="ECO:0000256" key="1">
    <source>
        <dbReference type="SAM" id="MobiDB-lite"/>
    </source>
</evidence>
<dbReference type="InterPro" id="IPR036364">
    <property type="entry name" value="SEA_dom_sf"/>
</dbReference>
<gene>
    <name evidence="6" type="primary">LOC118764280</name>
</gene>
<name>A0A7E6F189_9MOLL</name>
<dbReference type="InterPro" id="IPR000082">
    <property type="entry name" value="SEA_dom"/>
</dbReference>
<keyword evidence="2" id="KW-0812">Transmembrane</keyword>
<dbReference type="Proteomes" id="UP000515154">
    <property type="component" value="Linkage group LG7"/>
</dbReference>
<keyword evidence="5" id="KW-1185">Reference proteome</keyword>
<evidence type="ECO:0000259" key="4">
    <source>
        <dbReference type="PROSITE" id="PS50940"/>
    </source>
</evidence>
<dbReference type="PROSITE" id="PS50024">
    <property type="entry name" value="SEA"/>
    <property type="match status" value="1"/>
</dbReference>
<evidence type="ECO:0000256" key="2">
    <source>
        <dbReference type="SAM" id="Phobius"/>
    </source>
</evidence>
<feature type="domain" description="Chitin-binding type-2" evidence="4">
    <location>
        <begin position="1055"/>
        <end position="1116"/>
    </location>
</feature>